<protein>
    <submittedName>
        <fullName evidence="1">Uncharacterized protein</fullName>
    </submittedName>
</protein>
<reference evidence="1 2" key="1">
    <citation type="submission" date="2019-10" db="EMBL/GenBank/DDBJ databases">
        <title>Nonomuraea sp. nov., isolated from Phyllanthus amarus.</title>
        <authorList>
            <person name="Klykleung N."/>
            <person name="Tanasupawat S."/>
        </authorList>
    </citation>
    <scope>NUCLEOTIDE SEQUENCE [LARGE SCALE GENOMIC DNA]</scope>
    <source>
        <strain evidence="1 2">PA1-10</strain>
    </source>
</reference>
<dbReference type="GO" id="GO:0006310">
    <property type="term" value="P:DNA recombination"/>
    <property type="evidence" value="ECO:0007669"/>
    <property type="project" value="InterPro"/>
</dbReference>
<accession>A0A5C4WRZ3</accession>
<dbReference type="InterPro" id="IPR013762">
    <property type="entry name" value="Integrase-like_cat_sf"/>
</dbReference>
<dbReference type="GO" id="GO:0015074">
    <property type="term" value="P:DNA integration"/>
    <property type="evidence" value="ECO:0007669"/>
    <property type="project" value="InterPro"/>
</dbReference>
<gene>
    <name evidence="1" type="ORF">FH608_006485</name>
</gene>
<name>A0A5C4WRZ3_9ACTN</name>
<dbReference type="AlphaFoldDB" id="A0A5C4WRZ3"/>
<organism evidence="1 2">
    <name type="scientific">Nonomuraea phyllanthi</name>
    <dbReference type="NCBI Taxonomy" id="2219224"/>
    <lineage>
        <taxon>Bacteria</taxon>
        <taxon>Bacillati</taxon>
        <taxon>Actinomycetota</taxon>
        <taxon>Actinomycetes</taxon>
        <taxon>Streptosporangiales</taxon>
        <taxon>Streptosporangiaceae</taxon>
        <taxon>Nonomuraea</taxon>
    </lineage>
</organism>
<dbReference type="Proteomes" id="UP000312512">
    <property type="component" value="Unassembled WGS sequence"/>
</dbReference>
<comment type="caution">
    <text evidence="1">The sequence shown here is derived from an EMBL/GenBank/DDBJ whole genome shotgun (WGS) entry which is preliminary data.</text>
</comment>
<dbReference type="OrthoDB" id="3175606at2"/>
<sequence>MEILRHSRISVTMEIYTHGDGESRENAIRMVNKLFE</sequence>
<evidence type="ECO:0000313" key="1">
    <source>
        <dbReference type="EMBL" id="KAB8196396.1"/>
    </source>
</evidence>
<dbReference type="GO" id="GO:0003677">
    <property type="term" value="F:DNA binding"/>
    <property type="evidence" value="ECO:0007669"/>
    <property type="project" value="InterPro"/>
</dbReference>
<proteinExistence type="predicted"/>
<evidence type="ECO:0000313" key="2">
    <source>
        <dbReference type="Proteomes" id="UP000312512"/>
    </source>
</evidence>
<keyword evidence="2" id="KW-1185">Reference proteome</keyword>
<dbReference type="Gene3D" id="1.10.443.10">
    <property type="entry name" value="Intergrase catalytic core"/>
    <property type="match status" value="1"/>
</dbReference>
<dbReference type="EMBL" id="VDLX02000002">
    <property type="protein sequence ID" value="KAB8196396.1"/>
    <property type="molecule type" value="Genomic_DNA"/>
</dbReference>